<dbReference type="PIRSF" id="PIRSF009283">
    <property type="entry name" value="HPP_dOase"/>
    <property type="match status" value="1"/>
</dbReference>
<sequence length="362" mass="40787">MADYTINSFDHCELYVSNAKQAAHYYRTALGFQPIAYQGLETGSRNKVSYVMKQNQIRFVLSSPLVPGTEIGHHIDKHGDGVKDISFSVDNAENAWKETTNRGAESVCQPKLIEDEKGEAIISTIKTYGDTTHTFIERNNYKGVFLPGYSVMDVDAVANPVGIVHIDHVVGNQPDGDMEPVCDFYEKVFGWHRFWSVDDKDVSTEYSALRSIVMANDNETIKMPINEPAAGLKKSQIQEFIEFYEGPGVQHIAMSTHDIIESVQKLRANGVEFLPTPKSYYDTLKERVGDFNEDINTLAELGILVDSDENGYMLQIFTKPIQDRPTLFYEIIQRKGSNSFGKGNFQALFESIEHEQAMRGNL</sequence>
<dbReference type="CDD" id="cd08342">
    <property type="entry name" value="HPPD_N_like"/>
    <property type="match status" value="1"/>
</dbReference>
<evidence type="ECO:0000313" key="7">
    <source>
        <dbReference type="EMBL" id="CUV08330.1"/>
    </source>
</evidence>
<dbReference type="GO" id="GO:0046872">
    <property type="term" value="F:metal ion binding"/>
    <property type="evidence" value="ECO:0007669"/>
    <property type="project" value="UniProtKB-KW"/>
</dbReference>
<dbReference type="Pfam" id="PF00903">
    <property type="entry name" value="Glyoxalase"/>
    <property type="match status" value="1"/>
</dbReference>
<dbReference type="InterPro" id="IPR004360">
    <property type="entry name" value="Glyas_Fos-R_dOase_dom"/>
</dbReference>
<feature type="domain" description="VOC" evidence="6">
    <location>
        <begin position="8"/>
        <end position="138"/>
    </location>
</feature>
<dbReference type="FunFam" id="3.10.180.10:FF:000001">
    <property type="entry name" value="4-hydroxyphenylpyruvate dioxygenase"/>
    <property type="match status" value="1"/>
</dbReference>
<dbReference type="SUPFAM" id="SSF54593">
    <property type="entry name" value="Glyoxalase/Bleomycin resistance protein/Dihydroxybiphenyl dioxygenase"/>
    <property type="match status" value="1"/>
</dbReference>
<dbReference type="NCBIfam" id="TIGR01263">
    <property type="entry name" value="4HPPD"/>
    <property type="match status" value="1"/>
</dbReference>
<dbReference type="InterPro" id="IPR029068">
    <property type="entry name" value="Glyas_Bleomycin-R_OHBP_Dase"/>
</dbReference>
<dbReference type="EMBL" id="FAXC01000045">
    <property type="protein sequence ID" value="CUV08330.1"/>
    <property type="molecule type" value="Genomic_DNA"/>
</dbReference>
<evidence type="ECO:0000256" key="5">
    <source>
        <dbReference type="ARBA" id="ARBA00023004"/>
    </source>
</evidence>
<dbReference type="Pfam" id="PF14696">
    <property type="entry name" value="Glyoxalase_5"/>
    <property type="match status" value="1"/>
</dbReference>
<dbReference type="Gene3D" id="3.10.180.10">
    <property type="entry name" value="2,3-Dihydroxybiphenyl 1,2-Dioxygenase, domain 1"/>
    <property type="match status" value="2"/>
</dbReference>
<comment type="cofactor">
    <cofactor evidence="1">
        <name>Fe cation</name>
        <dbReference type="ChEBI" id="CHEBI:24875"/>
    </cofactor>
</comment>
<dbReference type="PANTHER" id="PTHR11959:SF1">
    <property type="entry name" value="4-HYDROXYPHENYLPYRUVATE DIOXYGENASE"/>
    <property type="match status" value="1"/>
</dbReference>
<proteinExistence type="inferred from homology"/>
<gene>
    <name evidence="7" type="ORF">MGWOODY_Mmi2123</name>
</gene>
<dbReference type="PANTHER" id="PTHR11959">
    <property type="entry name" value="4-HYDROXYPHENYLPYRUVATE DIOXYGENASE"/>
    <property type="match status" value="1"/>
</dbReference>
<dbReference type="CDD" id="cd07250">
    <property type="entry name" value="HPPD_C_like"/>
    <property type="match status" value="1"/>
</dbReference>
<feature type="domain" description="VOC" evidence="6">
    <location>
        <begin position="165"/>
        <end position="319"/>
    </location>
</feature>
<evidence type="ECO:0000259" key="6">
    <source>
        <dbReference type="PROSITE" id="PS51819"/>
    </source>
</evidence>
<dbReference type="EC" id="1.13.11.27" evidence="7"/>
<comment type="similarity">
    <text evidence="2">Belongs to the 4HPPD family.</text>
</comment>
<protein>
    <submittedName>
        <fullName evidence="7">4-hydroxyphenylpyruvate dioxygenase</fullName>
        <ecNumber evidence="7">1.13.11.27</ecNumber>
    </submittedName>
</protein>
<evidence type="ECO:0000256" key="4">
    <source>
        <dbReference type="ARBA" id="ARBA00022737"/>
    </source>
</evidence>
<dbReference type="InterPro" id="IPR037523">
    <property type="entry name" value="VOC_core"/>
</dbReference>
<dbReference type="GO" id="GO:0003868">
    <property type="term" value="F:4-hydroxyphenylpyruvate dioxygenase activity"/>
    <property type="evidence" value="ECO:0007669"/>
    <property type="project" value="UniProtKB-EC"/>
</dbReference>
<dbReference type="InterPro" id="IPR005956">
    <property type="entry name" value="4OHPhenylPyrv_dOase"/>
</dbReference>
<dbReference type="InterPro" id="IPR041736">
    <property type="entry name" value="4OHPhenylPyrv_dOase_N"/>
</dbReference>
<keyword evidence="7" id="KW-0223">Dioxygenase</keyword>
<keyword evidence="4" id="KW-0677">Repeat</keyword>
<organism evidence="7">
    <name type="scientific">hydrothermal vent metagenome</name>
    <dbReference type="NCBI Taxonomy" id="652676"/>
    <lineage>
        <taxon>unclassified sequences</taxon>
        <taxon>metagenomes</taxon>
        <taxon>ecological metagenomes</taxon>
    </lineage>
</organism>
<dbReference type="PROSITE" id="PS51819">
    <property type="entry name" value="VOC"/>
    <property type="match status" value="2"/>
</dbReference>
<keyword evidence="5" id="KW-0408">Iron</keyword>
<dbReference type="InterPro" id="IPR041735">
    <property type="entry name" value="4OHPhenylPyrv_dOase_C"/>
</dbReference>
<name>A0A160VD22_9ZZZZ</name>
<evidence type="ECO:0000256" key="2">
    <source>
        <dbReference type="ARBA" id="ARBA00005877"/>
    </source>
</evidence>
<keyword evidence="7" id="KW-0670">Pyruvate</keyword>
<dbReference type="GO" id="GO:0006572">
    <property type="term" value="P:L-tyrosine catabolic process"/>
    <property type="evidence" value="ECO:0007669"/>
    <property type="project" value="TreeGrafter"/>
</dbReference>
<keyword evidence="7" id="KW-0560">Oxidoreductase</keyword>
<keyword evidence="3" id="KW-0479">Metal-binding</keyword>
<accession>A0A160VD22</accession>
<dbReference type="AlphaFoldDB" id="A0A160VD22"/>
<evidence type="ECO:0000256" key="3">
    <source>
        <dbReference type="ARBA" id="ARBA00022723"/>
    </source>
</evidence>
<evidence type="ECO:0000256" key="1">
    <source>
        <dbReference type="ARBA" id="ARBA00001962"/>
    </source>
</evidence>
<reference evidence="7" key="1">
    <citation type="submission" date="2015-10" db="EMBL/GenBank/DDBJ databases">
        <authorList>
            <person name="Gilbert D.G."/>
        </authorList>
    </citation>
    <scope>NUCLEOTIDE SEQUENCE</scope>
</reference>